<reference evidence="1 2" key="1">
    <citation type="submission" date="2018-03" db="EMBL/GenBank/DDBJ databases">
        <title>Genomic Encyclopedia of Archaeal and Bacterial Type Strains, Phase II (KMG-II): from individual species to whole genera.</title>
        <authorList>
            <person name="Goeker M."/>
        </authorList>
    </citation>
    <scope>NUCLEOTIDE SEQUENCE [LARGE SCALE GENOMIC DNA]</scope>
    <source>
        <strain evidence="1 2">DSM 29328</strain>
    </source>
</reference>
<name>A0A2T0RZ01_9RHOB</name>
<proteinExistence type="predicted"/>
<dbReference type="Proteomes" id="UP000239480">
    <property type="component" value="Unassembled WGS sequence"/>
</dbReference>
<protein>
    <submittedName>
        <fullName evidence="1">Uncharacterized protein</fullName>
    </submittedName>
</protein>
<evidence type="ECO:0000313" key="2">
    <source>
        <dbReference type="Proteomes" id="UP000239480"/>
    </source>
</evidence>
<accession>A0A2T0RZ01</accession>
<gene>
    <name evidence="1" type="ORF">CLV78_101492</name>
</gene>
<dbReference type="AlphaFoldDB" id="A0A2T0RZ01"/>
<comment type="caution">
    <text evidence="1">The sequence shown here is derived from an EMBL/GenBank/DDBJ whole genome shotgun (WGS) entry which is preliminary data.</text>
</comment>
<keyword evidence="2" id="KW-1185">Reference proteome</keyword>
<dbReference type="EMBL" id="PVTD01000001">
    <property type="protein sequence ID" value="PRY26397.1"/>
    <property type="molecule type" value="Genomic_DNA"/>
</dbReference>
<sequence length="38" mass="4394">MVRRSRSPRAAAHSARRIASRVLRLPEILPDRKDGWIV</sequence>
<evidence type="ECO:0000313" key="1">
    <source>
        <dbReference type="EMBL" id="PRY26397.1"/>
    </source>
</evidence>
<organism evidence="1 2">
    <name type="scientific">Aliiruegeria haliotis</name>
    <dbReference type="NCBI Taxonomy" id="1280846"/>
    <lineage>
        <taxon>Bacteria</taxon>
        <taxon>Pseudomonadati</taxon>
        <taxon>Pseudomonadota</taxon>
        <taxon>Alphaproteobacteria</taxon>
        <taxon>Rhodobacterales</taxon>
        <taxon>Roseobacteraceae</taxon>
        <taxon>Aliiruegeria</taxon>
    </lineage>
</organism>